<comment type="caution">
    <text evidence="22">The sequence shown here is derived from an EMBL/GenBank/DDBJ whole genome shotgun (WGS) entry which is preliminary data.</text>
</comment>
<evidence type="ECO:0000313" key="23">
    <source>
        <dbReference type="Proteomes" id="UP000231246"/>
    </source>
</evidence>
<evidence type="ECO:0000256" key="2">
    <source>
        <dbReference type="ARBA" id="ARBA00005077"/>
    </source>
</evidence>
<dbReference type="Pfam" id="PF25596">
    <property type="entry name" value="CPSase_L_D1"/>
    <property type="match status" value="2"/>
</dbReference>
<dbReference type="Gene3D" id="3.40.50.20">
    <property type="match status" value="2"/>
</dbReference>
<dbReference type="Gene3D" id="3.30.470.20">
    <property type="entry name" value="ATP-grasp fold, B domain"/>
    <property type="match status" value="2"/>
</dbReference>
<sequence>MLKILILGSGALQIGQAGEFDYSGSQAIKAVKEEGNKVILVNPNIATIQTSRGLADKVYFLPVTPEFVTKVIIKEKPDAVMLAFGGQTALNCGLKLYRQGVFKKHNVKVLGTSLKTIEITEDRELFKREMKRLKLDVAISSTVNSIKQAHKVMQNMKYPVMLRSAFALGGLGSAVVYNKQQLDKQLKIALSQSKQVLVEEYLGGWKEIEYEVIRDANGNKVTICNMENMDPMGIHTGESIVVAPSQTLTNDEYFGLRRVSLDCIEGLGIIGECNIQFAFNPHPKNSKLDYRIIEVNARLSRSSALASKATGYPLAFVAAKIGLGKTLPEIKNAVTKTTTAFFEPALDYLVVKIPRWDLNKFDRVNELLGSEMKSVGEVMAIGRTFPEAIQKAVRMLDIGYSGVIPDSDRTINYEQELANPTPERLFLISQALMKGMSPEKIANLSKIDIWFIYQIQRVVKYYMKMKSSKQRTPEQIKTAKKLGFSDNELAKIFNLGEDKIRLYRKKHSILPVIKKIDTLAGEFPAETNYLYMTYNGNSNDVARTNRKSVGILGGGPYRIGSSVEFDWCAVSACWEFKKRGYSTVMLNCNPETVSTDYDISDRLYFDELTFERALDIAEYENIPLVVSVGGQTPNNLALKLKNAGISVLGTSPKDIDRAEDRHKFSKLLDKIKVLQPAWAEVKSRSAAVTAADKIGYPVLMRPSYVLSGQAMFVAFSEAELNSYLDSESVKEVGYPLTMSKYYLGYKETDVDGVASCGGLLRTVILEHVENAGVHSGDASLVYPSPTLPLNIQQKIVRQTARIAKELRINGPFNIQFLVSNQDIRVIECNLRTSRSFPFSSKVTNSNLISFAVKAMIENKVGRGKDDIVLSQKANFTAVKVPQFSFSRLRGADPVLKVEMASTGEAASFASNLHEAFLKAVISTEVKLPSKAALLSLGGYHAKRKFLTPALLLQQIGFKLYATGKTCDFLAANGLNVTCVYKIYEKKQPDVPATIIGGMVDLVINTSEMPDVGMEKFKKQTTDGYLIRRAAIDHGVPLITDLHNACLFVESLALMRNKTFEINSWDEYLDNALTKS</sequence>
<dbReference type="NCBIfam" id="TIGR01369">
    <property type="entry name" value="CPSaseII_lrg"/>
    <property type="match status" value="1"/>
</dbReference>
<dbReference type="InterPro" id="IPR005479">
    <property type="entry name" value="CPAse_ATP-bd"/>
</dbReference>
<dbReference type="Pfam" id="PF02787">
    <property type="entry name" value="CPSase_L_D3"/>
    <property type="match status" value="1"/>
</dbReference>
<evidence type="ECO:0000256" key="11">
    <source>
        <dbReference type="ARBA" id="ARBA00022840"/>
    </source>
</evidence>
<dbReference type="InterPro" id="IPR036914">
    <property type="entry name" value="MGS-like_dom_sf"/>
</dbReference>
<comment type="similarity">
    <text evidence="3">Belongs to the CarB family.</text>
</comment>
<keyword evidence="7" id="KW-0028">Amino-acid biosynthesis</keyword>
<dbReference type="EC" id="6.3.5.5" evidence="4"/>
<dbReference type="EMBL" id="PCTA01000028">
    <property type="protein sequence ID" value="PIP61374.1"/>
    <property type="molecule type" value="Genomic_DNA"/>
</dbReference>
<dbReference type="SUPFAM" id="SSF52335">
    <property type="entry name" value="Methylglyoxal synthase-like"/>
    <property type="match status" value="1"/>
</dbReference>
<comment type="cofactor">
    <cofactor evidence="1">
        <name>Mn(2+)</name>
        <dbReference type="ChEBI" id="CHEBI:29035"/>
    </cofactor>
</comment>
<evidence type="ECO:0000256" key="8">
    <source>
        <dbReference type="ARBA" id="ARBA00022723"/>
    </source>
</evidence>
<evidence type="ECO:0000256" key="12">
    <source>
        <dbReference type="ARBA" id="ARBA00022842"/>
    </source>
</evidence>
<evidence type="ECO:0000256" key="17">
    <source>
        <dbReference type="ARBA" id="ARBA00048816"/>
    </source>
</evidence>
<dbReference type="GO" id="GO:0006541">
    <property type="term" value="P:glutamine metabolic process"/>
    <property type="evidence" value="ECO:0007669"/>
    <property type="project" value="TreeGrafter"/>
</dbReference>
<keyword evidence="12" id="KW-0460">Magnesium</keyword>
<keyword evidence="6" id="KW-0436">Ligase</keyword>
<reference evidence="22 23" key="1">
    <citation type="submission" date="2017-09" db="EMBL/GenBank/DDBJ databases">
        <title>Depth-based differentiation of microbial function through sediment-hosted aquifers and enrichment of novel symbionts in the deep terrestrial subsurface.</title>
        <authorList>
            <person name="Probst A.J."/>
            <person name="Ladd B."/>
            <person name="Jarett J.K."/>
            <person name="Geller-Mcgrath D.E."/>
            <person name="Sieber C.M."/>
            <person name="Emerson J.B."/>
            <person name="Anantharaman K."/>
            <person name="Thomas B.C."/>
            <person name="Malmstrom R."/>
            <person name="Stieglmeier M."/>
            <person name="Klingl A."/>
            <person name="Woyke T."/>
            <person name="Ryan C.M."/>
            <person name="Banfield J.F."/>
        </authorList>
    </citation>
    <scope>NUCLEOTIDE SEQUENCE [LARGE SCALE GENOMIC DNA]</scope>
    <source>
        <strain evidence="22">CG22_combo_CG10-13_8_21_14_all_38_20</strain>
    </source>
</reference>
<dbReference type="FunFam" id="3.40.50.20:FF:000002">
    <property type="entry name" value="Carbamoyl-phosphate synthase large chain"/>
    <property type="match status" value="1"/>
</dbReference>
<evidence type="ECO:0000259" key="20">
    <source>
        <dbReference type="PROSITE" id="PS50975"/>
    </source>
</evidence>
<dbReference type="PROSITE" id="PS00867">
    <property type="entry name" value="CPSASE_2"/>
    <property type="match status" value="2"/>
</dbReference>
<keyword evidence="9" id="KW-0677">Repeat</keyword>
<evidence type="ECO:0000256" key="13">
    <source>
        <dbReference type="ARBA" id="ARBA00022975"/>
    </source>
</evidence>
<evidence type="ECO:0000256" key="14">
    <source>
        <dbReference type="ARBA" id="ARBA00023211"/>
    </source>
</evidence>
<accession>A0A2H0BUU8</accession>
<dbReference type="FunFam" id="3.30.470.20:FF:000001">
    <property type="entry name" value="Carbamoyl-phosphate synthase large chain"/>
    <property type="match status" value="1"/>
</dbReference>
<dbReference type="InterPro" id="IPR005480">
    <property type="entry name" value="CPSase_lsu_oligo"/>
</dbReference>
<evidence type="ECO:0000313" key="22">
    <source>
        <dbReference type="EMBL" id="PIP61374.1"/>
    </source>
</evidence>
<dbReference type="GO" id="GO:0005524">
    <property type="term" value="F:ATP binding"/>
    <property type="evidence" value="ECO:0007669"/>
    <property type="project" value="UniProtKB-UniRule"/>
</dbReference>
<dbReference type="NCBIfam" id="NF003671">
    <property type="entry name" value="PRK05294.1"/>
    <property type="match status" value="1"/>
</dbReference>
<evidence type="ECO:0000256" key="16">
    <source>
        <dbReference type="ARBA" id="ARBA00047359"/>
    </source>
</evidence>
<dbReference type="InterPro" id="IPR058047">
    <property type="entry name" value="CPSase_preATP-grasp"/>
</dbReference>
<dbReference type="GO" id="GO:0046872">
    <property type="term" value="F:metal ion binding"/>
    <property type="evidence" value="ECO:0007669"/>
    <property type="project" value="UniProtKB-KW"/>
</dbReference>
<dbReference type="InterPro" id="IPR005483">
    <property type="entry name" value="CPSase_dom"/>
</dbReference>
<dbReference type="InterPro" id="IPR013815">
    <property type="entry name" value="ATP_grasp_subdomain_1"/>
</dbReference>
<dbReference type="InterPro" id="IPR006275">
    <property type="entry name" value="CPSase_lsu"/>
</dbReference>
<dbReference type="PRINTS" id="PR00098">
    <property type="entry name" value="CPSASE"/>
</dbReference>
<comment type="catalytic activity">
    <reaction evidence="16">
        <text>hydrogencarbonate + NH4(+) + 2 ATP = carbamoyl phosphate + 2 ADP + phosphate + 2 H(+)</text>
        <dbReference type="Rhea" id="RHEA:18029"/>
        <dbReference type="ChEBI" id="CHEBI:15378"/>
        <dbReference type="ChEBI" id="CHEBI:17544"/>
        <dbReference type="ChEBI" id="CHEBI:28938"/>
        <dbReference type="ChEBI" id="CHEBI:30616"/>
        <dbReference type="ChEBI" id="CHEBI:43474"/>
        <dbReference type="ChEBI" id="CHEBI:58228"/>
        <dbReference type="ChEBI" id="CHEBI:456216"/>
        <dbReference type="EC" id="6.3.4.16"/>
    </reaction>
</comment>
<dbReference type="NCBIfam" id="NF009455">
    <property type="entry name" value="PRK12815.1"/>
    <property type="match status" value="1"/>
</dbReference>
<dbReference type="GO" id="GO:0004088">
    <property type="term" value="F:carbamoyl-phosphate synthase (glutamine-hydrolyzing) activity"/>
    <property type="evidence" value="ECO:0007669"/>
    <property type="project" value="UniProtKB-EC"/>
</dbReference>
<evidence type="ECO:0000256" key="19">
    <source>
        <dbReference type="PROSITE-ProRule" id="PRU00409"/>
    </source>
</evidence>
<dbReference type="Proteomes" id="UP000231246">
    <property type="component" value="Unassembled WGS sequence"/>
</dbReference>
<evidence type="ECO:0000256" key="7">
    <source>
        <dbReference type="ARBA" id="ARBA00022605"/>
    </source>
</evidence>
<dbReference type="FunFam" id="3.30.470.20:FF:000026">
    <property type="entry name" value="Carbamoyl-phosphate synthase large chain"/>
    <property type="match status" value="1"/>
</dbReference>
<protein>
    <recommendedName>
        <fullName evidence="18">Carbamoyl phosphate synthase arginine-specific large chain</fullName>
        <ecNumber evidence="15">6.3.4.16</ecNumber>
        <ecNumber evidence="4">6.3.5.5</ecNumber>
    </recommendedName>
</protein>
<comment type="pathway">
    <text evidence="2">Amino-acid biosynthesis; L-arginine biosynthesis; carbamoyl phosphate from bicarbonate: step 1/1.</text>
</comment>
<keyword evidence="8" id="KW-0479">Metal-binding</keyword>
<evidence type="ECO:0000256" key="4">
    <source>
        <dbReference type="ARBA" id="ARBA00012738"/>
    </source>
</evidence>
<evidence type="ECO:0000256" key="6">
    <source>
        <dbReference type="ARBA" id="ARBA00022598"/>
    </source>
</evidence>
<proteinExistence type="inferred from homology"/>
<feature type="domain" description="ATP-grasp" evidence="20">
    <location>
        <begin position="127"/>
        <end position="323"/>
    </location>
</feature>
<dbReference type="PANTHER" id="PTHR11405">
    <property type="entry name" value="CARBAMOYLTRANSFERASE FAMILY MEMBER"/>
    <property type="match status" value="1"/>
</dbReference>
<evidence type="ECO:0000256" key="15">
    <source>
        <dbReference type="ARBA" id="ARBA00044063"/>
    </source>
</evidence>
<keyword evidence="10 19" id="KW-0547">Nucleotide-binding</keyword>
<dbReference type="Gene3D" id="3.30.1490.20">
    <property type="entry name" value="ATP-grasp fold, A domain"/>
    <property type="match status" value="1"/>
</dbReference>
<dbReference type="FunFam" id="1.10.1030.10:FF:000002">
    <property type="entry name" value="Carbamoyl-phosphate synthase large chain"/>
    <property type="match status" value="1"/>
</dbReference>
<dbReference type="PROSITE" id="PS50975">
    <property type="entry name" value="ATP_GRASP"/>
    <property type="match status" value="2"/>
</dbReference>
<dbReference type="InterPro" id="IPR016185">
    <property type="entry name" value="PreATP-grasp_dom_sf"/>
</dbReference>
<keyword evidence="14" id="KW-0464">Manganese</keyword>
<dbReference type="Gene3D" id="3.40.50.1380">
    <property type="entry name" value="Methylglyoxal synthase-like domain"/>
    <property type="match status" value="1"/>
</dbReference>
<dbReference type="Pfam" id="PF02786">
    <property type="entry name" value="CPSase_L_D2"/>
    <property type="match status" value="2"/>
</dbReference>
<dbReference type="GO" id="GO:0005737">
    <property type="term" value="C:cytoplasm"/>
    <property type="evidence" value="ECO:0007669"/>
    <property type="project" value="TreeGrafter"/>
</dbReference>
<feature type="domain" description="ATP-grasp" evidence="20">
    <location>
        <begin position="665"/>
        <end position="856"/>
    </location>
</feature>
<gene>
    <name evidence="22" type="ORF">COW99_04495</name>
</gene>
<dbReference type="FunFam" id="3.40.50.20:FF:000001">
    <property type="entry name" value="Carbamoyl-phosphate synthase large chain"/>
    <property type="match status" value="1"/>
</dbReference>
<evidence type="ECO:0000256" key="3">
    <source>
        <dbReference type="ARBA" id="ARBA00009799"/>
    </source>
</evidence>
<keyword evidence="13" id="KW-0665">Pyrimidine biosynthesis</keyword>
<dbReference type="SUPFAM" id="SSF48108">
    <property type="entry name" value="Carbamoyl phosphate synthetase, large subunit connection domain"/>
    <property type="match status" value="1"/>
</dbReference>
<evidence type="ECO:0000256" key="5">
    <source>
        <dbReference type="ARBA" id="ARBA00022571"/>
    </source>
</evidence>
<evidence type="ECO:0000259" key="21">
    <source>
        <dbReference type="PROSITE" id="PS51855"/>
    </source>
</evidence>
<dbReference type="GO" id="GO:0006221">
    <property type="term" value="P:pyrimidine nucleotide biosynthetic process"/>
    <property type="evidence" value="ECO:0007669"/>
    <property type="project" value="UniProtKB-KW"/>
</dbReference>
<keyword evidence="5" id="KW-0055">Arginine biosynthesis</keyword>
<keyword evidence="11 19" id="KW-0067">ATP-binding</keyword>
<dbReference type="Gene3D" id="1.10.1030.10">
    <property type="entry name" value="Carbamoyl-phosphate synthetase, large subunit oligomerisation domain"/>
    <property type="match status" value="1"/>
</dbReference>
<dbReference type="PANTHER" id="PTHR11405:SF53">
    <property type="entry name" value="CARBAMOYL-PHOSPHATE SYNTHASE [AMMONIA], MITOCHONDRIAL"/>
    <property type="match status" value="1"/>
</dbReference>
<dbReference type="SUPFAM" id="SSF56059">
    <property type="entry name" value="Glutathione synthetase ATP-binding domain-like"/>
    <property type="match status" value="2"/>
</dbReference>
<dbReference type="EC" id="6.3.4.16" evidence="15"/>
<dbReference type="InterPro" id="IPR036897">
    <property type="entry name" value="CarbamoylP_synth_lsu_oligo_sf"/>
</dbReference>
<dbReference type="InterPro" id="IPR011761">
    <property type="entry name" value="ATP-grasp"/>
</dbReference>
<dbReference type="SMART" id="SM00851">
    <property type="entry name" value="MGS"/>
    <property type="match status" value="1"/>
</dbReference>
<dbReference type="GO" id="GO:0004087">
    <property type="term" value="F:carbamoyl-phosphate synthase (ammonia) activity"/>
    <property type="evidence" value="ECO:0007669"/>
    <property type="project" value="UniProtKB-EC"/>
</dbReference>
<dbReference type="SMART" id="SM01096">
    <property type="entry name" value="CPSase_L_D3"/>
    <property type="match status" value="1"/>
</dbReference>
<dbReference type="AlphaFoldDB" id="A0A2H0BUU8"/>
<name>A0A2H0BUU8_9BACT</name>
<organism evidence="22 23">
    <name type="scientific">Candidatus Roizmanbacteria bacterium CG22_combo_CG10-13_8_21_14_all_38_20</name>
    <dbReference type="NCBI Taxonomy" id="1974862"/>
    <lineage>
        <taxon>Bacteria</taxon>
        <taxon>Candidatus Roizmaniibacteriota</taxon>
    </lineage>
</organism>
<dbReference type="SUPFAM" id="SSF52440">
    <property type="entry name" value="PreATP-grasp domain"/>
    <property type="match status" value="2"/>
</dbReference>
<evidence type="ECO:0000256" key="1">
    <source>
        <dbReference type="ARBA" id="ARBA00001936"/>
    </source>
</evidence>
<dbReference type="PROSITE" id="PS00866">
    <property type="entry name" value="CPSASE_1"/>
    <property type="match status" value="2"/>
</dbReference>
<evidence type="ECO:0000256" key="9">
    <source>
        <dbReference type="ARBA" id="ARBA00022737"/>
    </source>
</evidence>
<dbReference type="Pfam" id="PF02142">
    <property type="entry name" value="MGS"/>
    <property type="match status" value="1"/>
</dbReference>
<comment type="catalytic activity">
    <reaction evidence="17">
        <text>hydrogencarbonate + L-glutamine + 2 ATP + H2O = carbamoyl phosphate + L-glutamate + 2 ADP + phosphate + 2 H(+)</text>
        <dbReference type="Rhea" id="RHEA:18633"/>
        <dbReference type="ChEBI" id="CHEBI:15377"/>
        <dbReference type="ChEBI" id="CHEBI:15378"/>
        <dbReference type="ChEBI" id="CHEBI:17544"/>
        <dbReference type="ChEBI" id="CHEBI:29985"/>
        <dbReference type="ChEBI" id="CHEBI:30616"/>
        <dbReference type="ChEBI" id="CHEBI:43474"/>
        <dbReference type="ChEBI" id="CHEBI:58228"/>
        <dbReference type="ChEBI" id="CHEBI:58359"/>
        <dbReference type="ChEBI" id="CHEBI:456216"/>
        <dbReference type="EC" id="6.3.5.5"/>
    </reaction>
</comment>
<dbReference type="GO" id="GO:0006526">
    <property type="term" value="P:L-arginine biosynthetic process"/>
    <property type="evidence" value="ECO:0007669"/>
    <property type="project" value="UniProtKB-KW"/>
</dbReference>
<feature type="domain" description="MGS-like" evidence="21">
    <location>
        <begin position="923"/>
        <end position="1075"/>
    </location>
</feature>
<evidence type="ECO:0000256" key="18">
    <source>
        <dbReference type="ARBA" id="ARBA00074189"/>
    </source>
</evidence>
<dbReference type="InterPro" id="IPR011607">
    <property type="entry name" value="MGS-like_dom"/>
</dbReference>
<dbReference type="PROSITE" id="PS51855">
    <property type="entry name" value="MGS"/>
    <property type="match status" value="1"/>
</dbReference>
<evidence type="ECO:0000256" key="10">
    <source>
        <dbReference type="ARBA" id="ARBA00022741"/>
    </source>
</evidence>